<organism evidence="3 4">
    <name type="scientific">Clavelina lepadiformis</name>
    <name type="common">Light-bulb sea squirt</name>
    <name type="synonym">Ascidia lepadiformis</name>
    <dbReference type="NCBI Taxonomy" id="159417"/>
    <lineage>
        <taxon>Eukaryota</taxon>
        <taxon>Metazoa</taxon>
        <taxon>Chordata</taxon>
        <taxon>Tunicata</taxon>
        <taxon>Ascidiacea</taxon>
        <taxon>Aplousobranchia</taxon>
        <taxon>Clavelinidae</taxon>
        <taxon>Clavelina</taxon>
    </lineage>
</organism>
<dbReference type="InterPro" id="IPR036770">
    <property type="entry name" value="Ankyrin_rpt-contain_sf"/>
</dbReference>
<feature type="repeat" description="ANK" evidence="1">
    <location>
        <begin position="158"/>
        <end position="190"/>
    </location>
</feature>
<dbReference type="Gene3D" id="2.60.40.10">
    <property type="entry name" value="Immunoglobulins"/>
    <property type="match status" value="1"/>
</dbReference>
<evidence type="ECO:0000259" key="2">
    <source>
        <dbReference type="PROSITE" id="PS50853"/>
    </source>
</evidence>
<feature type="repeat" description="ANK" evidence="1">
    <location>
        <begin position="292"/>
        <end position="324"/>
    </location>
</feature>
<dbReference type="InterPro" id="IPR003961">
    <property type="entry name" value="FN3_dom"/>
</dbReference>
<comment type="caution">
    <text evidence="3">The sequence shown here is derived from an EMBL/GenBank/DDBJ whole genome shotgun (WGS) entry which is preliminary data.</text>
</comment>
<dbReference type="CDD" id="cd00063">
    <property type="entry name" value="FN3"/>
    <property type="match status" value="1"/>
</dbReference>
<evidence type="ECO:0000313" key="3">
    <source>
        <dbReference type="EMBL" id="CAK8688886.1"/>
    </source>
</evidence>
<evidence type="ECO:0000256" key="1">
    <source>
        <dbReference type="PROSITE-ProRule" id="PRU00023"/>
    </source>
</evidence>
<keyword evidence="1" id="KW-0040">ANK repeat</keyword>
<dbReference type="Pfam" id="PF12796">
    <property type="entry name" value="Ank_2"/>
    <property type="match status" value="1"/>
</dbReference>
<dbReference type="PROSITE" id="PS50853">
    <property type="entry name" value="FN3"/>
    <property type="match status" value="1"/>
</dbReference>
<dbReference type="SMART" id="SM00060">
    <property type="entry name" value="FN3"/>
    <property type="match status" value="1"/>
</dbReference>
<dbReference type="PROSITE" id="PS50297">
    <property type="entry name" value="ANK_REP_REGION"/>
    <property type="match status" value="3"/>
</dbReference>
<sequence length="359" mass="39435">MLQRLTKGAHRSQEHNKNSKHHVYDALLDSPNPPVVGKISHHSIELSWEQDPMHRGDKRLKFALEEEDKRTSDFSTVYVGYADSYTIDGLEPLHSYKYRLKVATNDGDFSLSPTITVCTSREPFNSDHLHRATMKADLEAISKILATGDVTVDVNDKIGYTPLMNAAQRGLLEVIELLLEHHADVHAINSSGKNSLIVASYAGHGAVVKRLREAGAQWTCCDKGGSTPLHWAIDGGNCELIQWMIDDGAPVDIKDKTSGWTPLLRCAAITGDPSVAEVLLSSGAEVDCTDIDGKTALMIASLNGYMAFVEKLVENGADVTLMSGHGKTALEMAQSFDRRMVVKYLANEMGTEQKEKHHV</sequence>
<dbReference type="SUPFAM" id="SSF48403">
    <property type="entry name" value="Ankyrin repeat"/>
    <property type="match status" value="1"/>
</dbReference>
<dbReference type="SMART" id="SM00248">
    <property type="entry name" value="ANK"/>
    <property type="match status" value="7"/>
</dbReference>
<proteinExistence type="predicted"/>
<dbReference type="PRINTS" id="PR01415">
    <property type="entry name" value="ANKYRIN"/>
</dbReference>
<dbReference type="Pfam" id="PF00023">
    <property type="entry name" value="Ank"/>
    <property type="match status" value="2"/>
</dbReference>
<feature type="repeat" description="ANK" evidence="1">
    <location>
        <begin position="224"/>
        <end position="256"/>
    </location>
</feature>
<dbReference type="InterPro" id="IPR002110">
    <property type="entry name" value="Ankyrin_rpt"/>
</dbReference>
<dbReference type="Proteomes" id="UP001642483">
    <property type="component" value="Unassembled WGS sequence"/>
</dbReference>
<gene>
    <name evidence="3" type="ORF">CVLEPA_LOCUS20842</name>
</gene>
<reference evidence="3 4" key="1">
    <citation type="submission" date="2024-02" db="EMBL/GenBank/DDBJ databases">
        <authorList>
            <person name="Daric V."/>
            <person name="Darras S."/>
        </authorList>
    </citation>
    <scope>NUCLEOTIDE SEQUENCE [LARGE SCALE GENOMIC DNA]</scope>
</reference>
<dbReference type="PANTHER" id="PTHR24183:SF1">
    <property type="entry name" value="FIBRONECTIN TYPE 3 AND ANKYRIN REPEAT DOMAINS PROTEIN 1"/>
    <property type="match status" value="1"/>
</dbReference>
<accession>A0ABP0GAR4</accession>
<dbReference type="Gene3D" id="1.25.40.20">
    <property type="entry name" value="Ankyrin repeat-containing domain"/>
    <property type="match status" value="2"/>
</dbReference>
<name>A0ABP0GAR4_CLALP</name>
<protein>
    <recommendedName>
        <fullName evidence="2">Fibronectin type-III domain-containing protein</fullName>
    </recommendedName>
</protein>
<keyword evidence="4" id="KW-1185">Reference proteome</keyword>
<dbReference type="InterPro" id="IPR036116">
    <property type="entry name" value="FN3_sf"/>
</dbReference>
<dbReference type="PROSITE" id="PS50088">
    <property type="entry name" value="ANK_REPEAT"/>
    <property type="match status" value="3"/>
</dbReference>
<feature type="domain" description="Fibronectin type-III" evidence="2">
    <location>
        <begin position="30"/>
        <end position="123"/>
    </location>
</feature>
<dbReference type="EMBL" id="CAWYQH010000108">
    <property type="protein sequence ID" value="CAK8688886.1"/>
    <property type="molecule type" value="Genomic_DNA"/>
</dbReference>
<dbReference type="InterPro" id="IPR013783">
    <property type="entry name" value="Ig-like_fold"/>
</dbReference>
<dbReference type="SUPFAM" id="SSF49265">
    <property type="entry name" value="Fibronectin type III"/>
    <property type="match status" value="1"/>
</dbReference>
<dbReference type="PANTHER" id="PTHR24183">
    <property type="entry name" value="FIBRONECTIN TYPE 3 AND ANKYRIN REPEAT DOMAINS PROTEIN 1"/>
    <property type="match status" value="1"/>
</dbReference>
<evidence type="ECO:0000313" key="4">
    <source>
        <dbReference type="Proteomes" id="UP001642483"/>
    </source>
</evidence>